<feature type="transmembrane region" description="Helical" evidence="10">
    <location>
        <begin position="104"/>
        <end position="126"/>
    </location>
</feature>
<feature type="transmembrane region" description="Helical" evidence="10">
    <location>
        <begin position="68"/>
        <end position="92"/>
    </location>
</feature>
<dbReference type="GeneID" id="109676163"/>
<organism evidence="14">
    <name type="scientific">Castor canadensis</name>
    <name type="common">American beaver</name>
    <dbReference type="NCBI Taxonomy" id="51338"/>
    <lineage>
        <taxon>Eukaryota</taxon>
        <taxon>Metazoa</taxon>
        <taxon>Chordata</taxon>
        <taxon>Craniata</taxon>
        <taxon>Vertebrata</taxon>
        <taxon>Euteleostomi</taxon>
        <taxon>Mammalia</taxon>
        <taxon>Eutheria</taxon>
        <taxon>Euarchontoglires</taxon>
        <taxon>Glires</taxon>
        <taxon>Rodentia</taxon>
        <taxon>Castorimorpha</taxon>
        <taxon>Castoridae</taxon>
        <taxon>Castor</taxon>
    </lineage>
</organism>
<dbReference type="CDD" id="cd15223">
    <property type="entry name" value="7tmA_OR56-like"/>
    <property type="match status" value="1"/>
</dbReference>
<evidence type="ECO:0000313" key="14">
    <source>
        <dbReference type="RefSeq" id="XP_020008251.1"/>
    </source>
</evidence>
<dbReference type="PRINTS" id="PR00237">
    <property type="entry name" value="GPCRRHODOPSN"/>
</dbReference>
<comment type="subcellular location">
    <subcellularLocation>
        <location evidence="1">Membrane</location>
        <topology evidence="1">Multi-pass membrane protein</topology>
    </subcellularLocation>
</comment>
<evidence type="ECO:0000259" key="11">
    <source>
        <dbReference type="PROSITE" id="PS50262"/>
    </source>
</evidence>
<evidence type="ECO:0000256" key="1">
    <source>
        <dbReference type="ARBA" id="ARBA00004141"/>
    </source>
</evidence>
<dbReference type="PRINTS" id="PR00245">
    <property type="entry name" value="OLFACTORYR"/>
</dbReference>
<keyword evidence="9" id="KW-0807">Transducer</keyword>
<feature type="domain" description="G-protein coupled receptors family 1 profile" evidence="11">
    <location>
        <begin position="47"/>
        <end position="297"/>
    </location>
</feature>
<feature type="transmembrane region" description="Helical" evidence="10">
    <location>
        <begin position="248"/>
        <end position="270"/>
    </location>
</feature>
<name>A0A8B7TMR9_CASCN</name>
<keyword evidence="3 10" id="KW-0812">Transmembrane</keyword>
<dbReference type="PROSITE" id="PS50262">
    <property type="entry name" value="G_PROTEIN_RECEP_F1_2"/>
    <property type="match status" value="1"/>
</dbReference>
<evidence type="ECO:0000313" key="13">
    <source>
        <dbReference type="Proteomes" id="UP001732720"/>
    </source>
</evidence>
<keyword evidence="2" id="KW-0716">Sensory transduction</keyword>
<keyword evidence="13" id="KW-1185">Reference proteome</keyword>
<proteinExistence type="predicted"/>
<dbReference type="GO" id="GO:0071396">
    <property type="term" value="P:cellular response to lipid"/>
    <property type="evidence" value="ECO:0007669"/>
    <property type="project" value="UniProtKB-ARBA"/>
</dbReference>
<dbReference type="FunFam" id="1.20.1070.10:FF:000002">
    <property type="entry name" value="Olfactory receptor"/>
    <property type="match status" value="1"/>
</dbReference>
<keyword evidence="5 10" id="KW-1133">Transmembrane helix</keyword>
<evidence type="ECO:0000256" key="10">
    <source>
        <dbReference type="SAM" id="Phobius"/>
    </source>
</evidence>
<sequence length="319" mass="35644">MFQFLRDSNSSECQVSEFILMGFPGIHSWQHWLSLPLAMLYLLSLIANILILTIINREAALQQPMYHFLGILAVVDMGLATTIMPKILAILWFNAKAISLPECFAQMFAIHWFVAMESGIFVCMAIDRFVAICKPLQYPSIITESFVIKSTMFMALRNSLCLLSVPVLAAQRSYCSQNQIEHCLCSNLGVTSLSCDDRKVNSINQIILAWAIMGSDLSLIILSYTFILKSVLKLNSMEAASKTLSTCTSHLILIIFFYTIIIVISITHIVGMKIPLIPVLLNVLHNVIPPALNPVVYALKNKALRQGLYKVLRLDTKGS</sequence>
<dbReference type="Gene3D" id="1.20.1070.10">
    <property type="entry name" value="Rhodopsin 7-helix transmembrane proteins"/>
    <property type="match status" value="1"/>
</dbReference>
<dbReference type="InterPro" id="IPR000276">
    <property type="entry name" value="GPCR_Rhodpsn"/>
</dbReference>
<evidence type="ECO:0000256" key="9">
    <source>
        <dbReference type="ARBA" id="ARBA00023224"/>
    </source>
</evidence>
<keyword evidence="4" id="KW-0552">Olfaction</keyword>
<keyword evidence="7 10" id="KW-0472">Membrane</keyword>
<dbReference type="InterPro" id="IPR050402">
    <property type="entry name" value="OR51/52/56-like"/>
</dbReference>
<evidence type="ECO:0000256" key="5">
    <source>
        <dbReference type="ARBA" id="ARBA00022989"/>
    </source>
</evidence>
<protein>
    <submittedName>
        <fullName evidence="14">Olfactory receptor 56B2</fullName>
    </submittedName>
</protein>
<evidence type="ECO:0000256" key="7">
    <source>
        <dbReference type="ARBA" id="ARBA00023136"/>
    </source>
</evidence>
<keyword evidence="8 14" id="KW-0675">Receptor</keyword>
<reference evidence="12" key="1">
    <citation type="submission" date="2023-09" db="UniProtKB">
        <authorList>
            <consortium name="Ensembl"/>
        </authorList>
    </citation>
    <scope>IDENTIFICATION</scope>
</reference>
<dbReference type="Ensembl" id="ENSCCNT00000008749.1">
    <property type="protein sequence ID" value="ENSCCNP00000006649.1"/>
    <property type="gene ID" value="ENSCCNG00000007049.1"/>
</dbReference>
<evidence type="ECO:0000256" key="3">
    <source>
        <dbReference type="ARBA" id="ARBA00022692"/>
    </source>
</evidence>
<keyword evidence="6" id="KW-0297">G-protein coupled receptor</keyword>
<dbReference type="GO" id="GO:0004984">
    <property type="term" value="F:olfactory receptor activity"/>
    <property type="evidence" value="ECO:0007669"/>
    <property type="project" value="InterPro"/>
</dbReference>
<dbReference type="GO" id="GO:0004930">
    <property type="term" value="F:G protein-coupled receptor activity"/>
    <property type="evidence" value="ECO:0007669"/>
    <property type="project" value="UniProtKB-KW"/>
</dbReference>
<evidence type="ECO:0000313" key="12">
    <source>
        <dbReference type="Ensembl" id="ENSCCNP00000006649.1"/>
    </source>
</evidence>
<accession>A0A8B7TMR9</accession>
<feature type="transmembrane region" description="Helical" evidence="10">
    <location>
        <begin position="38"/>
        <end position="56"/>
    </location>
</feature>
<dbReference type="Pfam" id="PF13853">
    <property type="entry name" value="7tm_4"/>
    <property type="match status" value="1"/>
</dbReference>
<dbReference type="KEGG" id="ccan:109676163"/>
<dbReference type="OrthoDB" id="9881054at2759"/>
<dbReference type="InterPro" id="IPR017452">
    <property type="entry name" value="GPCR_Rhodpsn_7TM"/>
</dbReference>
<dbReference type="Proteomes" id="UP001732720">
    <property type="component" value="Chromosome 1"/>
</dbReference>
<evidence type="ECO:0000256" key="8">
    <source>
        <dbReference type="ARBA" id="ARBA00023170"/>
    </source>
</evidence>
<dbReference type="InterPro" id="IPR000725">
    <property type="entry name" value="Olfact_rcpt"/>
</dbReference>
<feature type="transmembrane region" description="Helical" evidence="10">
    <location>
        <begin position="207"/>
        <end position="228"/>
    </location>
</feature>
<dbReference type="SUPFAM" id="SSF81321">
    <property type="entry name" value="Family A G protein-coupled receptor-like"/>
    <property type="match status" value="1"/>
</dbReference>
<gene>
    <name evidence="12 14" type="primary">LOC109676163</name>
</gene>
<dbReference type="GO" id="GO:0005886">
    <property type="term" value="C:plasma membrane"/>
    <property type="evidence" value="ECO:0007669"/>
    <property type="project" value="TreeGrafter"/>
</dbReference>
<reference evidence="14" key="2">
    <citation type="submission" date="2025-04" db="UniProtKB">
        <authorList>
            <consortium name="RefSeq"/>
        </authorList>
    </citation>
    <scope>IDENTIFICATION</scope>
    <source>
        <tissue evidence="14">Leukocyte</tissue>
    </source>
</reference>
<dbReference type="AlphaFoldDB" id="A0A8B7TMR9"/>
<dbReference type="PANTHER" id="PTHR26450:SF26">
    <property type="entry name" value="OLFACTORY RECEPTOR 56B2-RELATED"/>
    <property type="match status" value="1"/>
</dbReference>
<dbReference type="RefSeq" id="XP_020008251.1">
    <property type="nucleotide sequence ID" value="XM_020152662.1"/>
</dbReference>
<evidence type="ECO:0000256" key="4">
    <source>
        <dbReference type="ARBA" id="ARBA00022725"/>
    </source>
</evidence>
<evidence type="ECO:0000256" key="6">
    <source>
        <dbReference type="ARBA" id="ARBA00023040"/>
    </source>
</evidence>
<evidence type="ECO:0000256" key="2">
    <source>
        <dbReference type="ARBA" id="ARBA00022606"/>
    </source>
</evidence>
<dbReference type="PANTHER" id="PTHR26450">
    <property type="entry name" value="OLFACTORY RECEPTOR 56B1-RELATED"/>
    <property type="match status" value="1"/>
</dbReference>